<sequence>MTVLELPPEIKDEALKGAYSGNIKRPRYFKTHLPRDLLPKQIWTKKPKIVYVSRDPKDAAVSYYHHHRLWSGYTGTFNEFMDAFLDDLVLFSPFWSHVLDYWSLRHEPNILFNTYEEMKKDLPAVIRRTARFLERPLSDEQVEQLSQHLSFSSMKDNPAVNNEKYVQAEIRRNQMDDSDGQLRFVRRGEAGGWRAEMTPELAARFERWTAGHLEGTDYRVGVSGGH</sequence>
<evidence type="ECO:0000259" key="3">
    <source>
        <dbReference type="Pfam" id="PF00685"/>
    </source>
</evidence>
<dbReference type="InterPro" id="IPR027417">
    <property type="entry name" value="P-loop_NTPase"/>
</dbReference>
<dbReference type="Gene3D" id="3.40.50.300">
    <property type="entry name" value="P-loop containing nucleotide triphosphate hydrolases"/>
    <property type="match status" value="1"/>
</dbReference>
<organism evidence="4">
    <name type="scientific">Locusta migratoria migratoria</name>
    <name type="common">Asiatic migratory locust</name>
    <dbReference type="NCBI Taxonomy" id="238695"/>
    <lineage>
        <taxon>Eukaryota</taxon>
        <taxon>Metazoa</taxon>
        <taxon>Ecdysozoa</taxon>
        <taxon>Arthropoda</taxon>
        <taxon>Hexapoda</taxon>
        <taxon>Insecta</taxon>
        <taxon>Pterygota</taxon>
        <taxon>Neoptera</taxon>
        <taxon>Polyneoptera</taxon>
        <taxon>Orthoptera</taxon>
        <taxon>Caelifera</taxon>
        <taxon>Acrididea</taxon>
        <taxon>Acridomorpha</taxon>
        <taxon>Acridoidea</taxon>
        <taxon>Acrididae</taxon>
        <taxon>Oedipodinae</taxon>
        <taxon>Locusta</taxon>
    </lineage>
</organism>
<evidence type="ECO:0000256" key="2">
    <source>
        <dbReference type="ARBA" id="ARBA00022679"/>
    </source>
</evidence>
<evidence type="ECO:0000256" key="1">
    <source>
        <dbReference type="ARBA" id="ARBA00005771"/>
    </source>
</evidence>
<dbReference type="GO" id="GO:0008146">
    <property type="term" value="F:sulfotransferase activity"/>
    <property type="evidence" value="ECO:0007669"/>
    <property type="project" value="InterPro"/>
</dbReference>
<protein>
    <submittedName>
        <fullName evidence="4">Sulfotransferase</fullName>
    </submittedName>
</protein>
<dbReference type="EMBL" id="KT000401">
    <property type="protein sequence ID" value="ANI85999.1"/>
    <property type="molecule type" value="mRNA"/>
</dbReference>
<dbReference type="SUPFAM" id="SSF52540">
    <property type="entry name" value="P-loop containing nucleoside triphosphate hydrolases"/>
    <property type="match status" value="1"/>
</dbReference>
<proteinExistence type="evidence at transcript level"/>
<reference evidence="4" key="1">
    <citation type="submission" date="2015-06" db="EMBL/GenBank/DDBJ databases">
        <title>Brain sulfation as a general mechanism for regulating animal behavioural plasticity.</title>
        <authorList>
            <person name="Tong X."/>
        </authorList>
    </citation>
    <scope>NUCLEOTIDE SEQUENCE</scope>
    <source>
        <strain evidence="4">SULT-14253</strain>
    </source>
</reference>
<feature type="domain" description="Sulfotransferase" evidence="3">
    <location>
        <begin position="22"/>
        <end position="216"/>
    </location>
</feature>
<dbReference type="AlphaFoldDB" id="A0A1B0Y0B1"/>
<comment type="similarity">
    <text evidence="1">Belongs to the sulfotransferase 1 family.</text>
</comment>
<evidence type="ECO:0000313" key="4">
    <source>
        <dbReference type="EMBL" id="ANI85999.1"/>
    </source>
</evidence>
<name>A0A1B0Y0B1_LOCMI</name>
<accession>A0A1B0Y0B1</accession>
<dbReference type="Pfam" id="PF00685">
    <property type="entry name" value="Sulfotransfer_1"/>
    <property type="match status" value="1"/>
</dbReference>
<dbReference type="InterPro" id="IPR000863">
    <property type="entry name" value="Sulfotransferase_dom"/>
</dbReference>
<dbReference type="PANTHER" id="PTHR11783">
    <property type="entry name" value="SULFOTRANSFERASE SULT"/>
    <property type="match status" value="1"/>
</dbReference>
<keyword evidence="2 4" id="KW-0808">Transferase</keyword>